<dbReference type="InterPro" id="IPR033753">
    <property type="entry name" value="GCV_H/Fam206"/>
</dbReference>
<dbReference type="InterPro" id="IPR039169">
    <property type="entry name" value="Abitram"/>
</dbReference>
<evidence type="ECO:0000256" key="1">
    <source>
        <dbReference type="ARBA" id="ARBA00010764"/>
    </source>
</evidence>
<reference evidence="5" key="1">
    <citation type="submission" date="2023-11" db="EMBL/GenBank/DDBJ databases">
        <title>Genome assemblies of two species of porcelain crab, Petrolisthes cinctipes and Petrolisthes manimaculis (Anomura: Porcellanidae).</title>
        <authorList>
            <person name="Angst P."/>
        </authorList>
    </citation>
    <scope>NUCLEOTIDE SEQUENCE</scope>
    <source>
        <strain evidence="5">PB745_02</strain>
        <tissue evidence="5">Gill</tissue>
    </source>
</reference>
<dbReference type="GO" id="GO:0051489">
    <property type="term" value="P:regulation of filopodium assembly"/>
    <property type="evidence" value="ECO:0007669"/>
    <property type="project" value="TreeGrafter"/>
</dbReference>
<dbReference type="Pfam" id="PF01597">
    <property type="entry name" value="GCV_H"/>
    <property type="match status" value="1"/>
</dbReference>
<dbReference type="GO" id="GO:0048813">
    <property type="term" value="P:dendrite morphogenesis"/>
    <property type="evidence" value="ECO:0007669"/>
    <property type="project" value="TreeGrafter"/>
</dbReference>
<dbReference type="GO" id="GO:0032433">
    <property type="term" value="C:filopodium tip"/>
    <property type="evidence" value="ECO:0007669"/>
    <property type="project" value="TreeGrafter"/>
</dbReference>
<evidence type="ECO:0000256" key="4">
    <source>
        <dbReference type="SAM" id="MobiDB-lite"/>
    </source>
</evidence>
<keyword evidence="6" id="KW-1185">Reference proteome</keyword>
<feature type="compositionally biased region" description="Basic and acidic residues" evidence="4">
    <location>
        <begin position="136"/>
        <end position="159"/>
    </location>
</feature>
<proteinExistence type="inferred from homology"/>
<evidence type="ECO:0000313" key="5">
    <source>
        <dbReference type="EMBL" id="KAK4315715.1"/>
    </source>
</evidence>
<comment type="similarity">
    <text evidence="1">Belongs to the ABITRAM family.</text>
</comment>
<dbReference type="GO" id="GO:0003785">
    <property type="term" value="F:actin monomer binding"/>
    <property type="evidence" value="ECO:0007669"/>
    <property type="project" value="TreeGrafter"/>
</dbReference>
<evidence type="ECO:0000256" key="2">
    <source>
        <dbReference type="ARBA" id="ARBA00019325"/>
    </source>
</evidence>
<dbReference type="GO" id="GO:0030425">
    <property type="term" value="C:dendrite"/>
    <property type="evidence" value="ECO:0007669"/>
    <property type="project" value="TreeGrafter"/>
</dbReference>
<dbReference type="AlphaFoldDB" id="A0AAE1PY03"/>
<gene>
    <name evidence="5" type="ORF">Pmani_013069</name>
</gene>
<feature type="region of interest" description="Disordered" evidence="4">
    <location>
        <begin position="124"/>
        <end position="159"/>
    </location>
</feature>
<name>A0AAE1PY03_9EUCA</name>
<dbReference type="GO" id="GO:0030833">
    <property type="term" value="P:regulation of actin filament polymerization"/>
    <property type="evidence" value="ECO:0007669"/>
    <property type="project" value="TreeGrafter"/>
</dbReference>
<sequence>MTNSYPSVTERYFTKYYYIPKERKRKNALRAGGDHERCGEGVVGDGRGGEVVGVGEGDDVKCGEVVGDHERCGGEVGVGEGQNERCGEVVGVGEGDDVRCGEVGVGEGQNERCGGVPEVGGKVVGDSKGQNIKSLNNDHKVKKTNDADKNNKKSSNDNIIEKTFEEEEEEEMICDTRDCSVAKRGSALDSSGHVCVMVHTNKLCLVTLSHKHPIIAQHKQITQVSYEVGKFNRLDNRVSGKGKRGAQMIGPESPLCIITCSDDTHYSIMAGVHGKLVEVNERLLTNPSLVTEKPDAEGYIAVVLPPLRNTENVTTRLLNQQQYACY</sequence>
<accession>A0AAE1PY03</accession>
<dbReference type="InterPro" id="IPR011053">
    <property type="entry name" value="Single_hybrid_motif"/>
</dbReference>
<dbReference type="Gene3D" id="2.40.50.100">
    <property type="match status" value="1"/>
</dbReference>
<dbReference type="EMBL" id="JAWZYT010001088">
    <property type="protein sequence ID" value="KAK4315715.1"/>
    <property type="molecule type" value="Genomic_DNA"/>
</dbReference>
<dbReference type="Proteomes" id="UP001292094">
    <property type="component" value="Unassembled WGS sequence"/>
</dbReference>
<dbReference type="PANTHER" id="PTHR13651:SF0">
    <property type="entry name" value="PROTEIN ABITRAM"/>
    <property type="match status" value="1"/>
</dbReference>
<evidence type="ECO:0000313" key="6">
    <source>
        <dbReference type="Proteomes" id="UP001292094"/>
    </source>
</evidence>
<dbReference type="GO" id="GO:0030027">
    <property type="term" value="C:lamellipodium"/>
    <property type="evidence" value="ECO:0007669"/>
    <property type="project" value="TreeGrafter"/>
</dbReference>
<dbReference type="PANTHER" id="PTHR13651">
    <property type="entry name" value="PROTEIN ABITRAM"/>
    <property type="match status" value="1"/>
</dbReference>
<dbReference type="SUPFAM" id="SSF51230">
    <property type="entry name" value="Single hybrid motif"/>
    <property type="match status" value="1"/>
</dbReference>
<protein>
    <recommendedName>
        <fullName evidence="2">Protein Abitram</fullName>
    </recommendedName>
    <alternativeName>
        <fullName evidence="3">Actin-binding transcription modulator</fullName>
    </alternativeName>
</protein>
<dbReference type="GO" id="GO:0005634">
    <property type="term" value="C:nucleus"/>
    <property type="evidence" value="ECO:0007669"/>
    <property type="project" value="TreeGrafter"/>
</dbReference>
<organism evidence="5 6">
    <name type="scientific">Petrolisthes manimaculis</name>
    <dbReference type="NCBI Taxonomy" id="1843537"/>
    <lineage>
        <taxon>Eukaryota</taxon>
        <taxon>Metazoa</taxon>
        <taxon>Ecdysozoa</taxon>
        <taxon>Arthropoda</taxon>
        <taxon>Crustacea</taxon>
        <taxon>Multicrustacea</taxon>
        <taxon>Malacostraca</taxon>
        <taxon>Eumalacostraca</taxon>
        <taxon>Eucarida</taxon>
        <taxon>Decapoda</taxon>
        <taxon>Pleocyemata</taxon>
        <taxon>Anomura</taxon>
        <taxon>Galatheoidea</taxon>
        <taxon>Porcellanidae</taxon>
        <taxon>Petrolisthes</taxon>
    </lineage>
</organism>
<evidence type="ECO:0000256" key="3">
    <source>
        <dbReference type="ARBA" id="ARBA00030463"/>
    </source>
</evidence>
<dbReference type="GO" id="GO:0051015">
    <property type="term" value="F:actin filament binding"/>
    <property type="evidence" value="ECO:0007669"/>
    <property type="project" value="TreeGrafter"/>
</dbReference>
<comment type="caution">
    <text evidence="5">The sequence shown here is derived from an EMBL/GenBank/DDBJ whole genome shotgun (WGS) entry which is preliminary data.</text>
</comment>